<name>B0RKQ5_YEREN</name>
<geneLocation type="plasmid" evidence="2">
    <name>pYE854</name>
</geneLocation>
<keyword evidence="2" id="KW-0614">Plasmid</keyword>
<evidence type="ECO:0000256" key="1">
    <source>
        <dbReference type="SAM" id="MobiDB-lite"/>
    </source>
</evidence>
<evidence type="ECO:0000313" key="2">
    <source>
        <dbReference type="EMBL" id="CAP20162.1"/>
    </source>
</evidence>
<proteinExistence type="predicted"/>
<dbReference type="EMBL" id="AM905950">
    <property type="protein sequence ID" value="CAP20162.1"/>
    <property type="molecule type" value="Genomic_DNA"/>
</dbReference>
<feature type="region of interest" description="Disordered" evidence="1">
    <location>
        <begin position="1"/>
        <end position="26"/>
    </location>
</feature>
<organism evidence="2">
    <name type="scientific">Yersinia enterocolitica</name>
    <dbReference type="NCBI Taxonomy" id="630"/>
    <lineage>
        <taxon>Bacteria</taxon>
        <taxon>Pseudomonadati</taxon>
        <taxon>Pseudomonadota</taxon>
        <taxon>Gammaproteobacteria</taxon>
        <taxon>Enterobacterales</taxon>
        <taxon>Yersiniaceae</taxon>
        <taxon>Yersinia</taxon>
    </lineage>
</organism>
<protein>
    <submittedName>
        <fullName evidence="2">Uncharacterized protein</fullName>
    </submittedName>
</protein>
<accession>B0RKQ5</accession>
<sequence>MPTNYSNRSFHSPHHGTSPHRRRTLSPVHSAARCFLLYRKAPVRPAGLTQ</sequence>
<feature type="compositionally biased region" description="Polar residues" evidence="1">
    <location>
        <begin position="1"/>
        <end position="10"/>
    </location>
</feature>
<reference evidence="2" key="1">
    <citation type="journal article" date="2008" name="J. Bacteriol.">
        <title>Genetic and functional properties of the self-transmissible Yersinia enterocolitica plasmid pYE854, which mobilizes the virulence plasmid pYV.</title>
        <authorList>
            <person name="Hammerl J.A."/>
            <person name="Klein I."/>
            <person name="Lanka E."/>
            <person name="Appel B."/>
            <person name="Hertwig S."/>
        </authorList>
    </citation>
    <scope>NUCLEOTIDE SEQUENCE [LARGE SCALE GENOMIC DNA]</scope>
    <source>
        <strain evidence="2">29854</strain>
        <plasmid evidence="2">pYE854</plasmid>
    </source>
</reference>
<feature type="compositionally biased region" description="Basic residues" evidence="1">
    <location>
        <begin position="11"/>
        <end position="24"/>
    </location>
</feature>
<dbReference type="AlphaFoldDB" id="B0RKQ5"/>